<evidence type="ECO:0000313" key="6">
    <source>
        <dbReference type="EMBL" id="SFI18258.1"/>
    </source>
</evidence>
<comment type="cofactor">
    <cofactor evidence="1">
        <name>Zn(2+)</name>
        <dbReference type="ChEBI" id="CHEBI:29105"/>
    </cofactor>
</comment>
<keyword evidence="4" id="KW-0862">Zinc</keyword>
<feature type="domain" description="Succinylglutamate desuccinylase/Aspartoacylase catalytic" evidence="5">
    <location>
        <begin position="46"/>
        <end position="195"/>
    </location>
</feature>
<evidence type="ECO:0000259" key="5">
    <source>
        <dbReference type="Pfam" id="PF24827"/>
    </source>
</evidence>
<dbReference type="RefSeq" id="WP_092049595.1">
    <property type="nucleotide sequence ID" value="NZ_FOQD01000006.1"/>
</dbReference>
<evidence type="ECO:0000256" key="2">
    <source>
        <dbReference type="ARBA" id="ARBA00022723"/>
    </source>
</evidence>
<dbReference type="GO" id="GO:0016788">
    <property type="term" value="F:hydrolase activity, acting on ester bonds"/>
    <property type="evidence" value="ECO:0007669"/>
    <property type="project" value="InterPro"/>
</dbReference>
<evidence type="ECO:0000256" key="1">
    <source>
        <dbReference type="ARBA" id="ARBA00001947"/>
    </source>
</evidence>
<proteinExistence type="predicted"/>
<sequence>MFDVLNQVPSGFLECPASGLFELLPKPTLIHLPGARPEPVFVSLLLHGNEDVGLKAVQQVLRRHAGHALPRALSLFAGNVDAARANRRRLDGQPDFNRIWPGTEEPYCPEMEMMQAIVTEMQLRQVFVSLDLHNNTGTNPHYACVCSTAEPHLRLAALFGRTVVYFTRPRGVQTMAFSNICPAITCECGKVGDASGVEHAAELVDACLHLSEFPHHAILPGDVHLFHTVATVKVPEDVTIGFGDDEADLVFSVDLDHWNFSEVGPGAEIACRRPHSDANLLVVNEKGRDVQHEYISIVGNSLRLKKRLLPSMLTLDQRVIRQDCLCYFMERYDESPHLPSAGAQVEI</sequence>
<evidence type="ECO:0000256" key="4">
    <source>
        <dbReference type="ARBA" id="ARBA00022833"/>
    </source>
</evidence>
<keyword evidence="2" id="KW-0479">Metal-binding</keyword>
<dbReference type="SUPFAM" id="SSF53187">
    <property type="entry name" value="Zn-dependent exopeptidases"/>
    <property type="match status" value="1"/>
</dbReference>
<dbReference type="Proteomes" id="UP000199518">
    <property type="component" value="Unassembled WGS sequence"/>
</dbReference>
<gene>
    <name evidence="6" type="ORF">SAMN05421753_106173</name>
</gene>
<name>A0A1I3G437_9PLAN</name>
<protein>
    <submittedName>
        <fullName evidence="6">Succinylglutamate desuccinylase / Aspartoacylase family protein</fullName>
    </submittedName>
</protein>
<keyword evidence="7" id="KW-1185">Reference proteome</keyword>
<evidence type="ECO:0000256" key="3">
    <source>
        <dbReference type="ARBA" id="ARBA00022801"/>
    </source>
</evidence>
<accession>A0A1I3G437</accession>
<keyword evidence="3" id="KW-0378">Hydrolase</keyword>
<evidence type="ECO:0000313" key="7">
    <source>
        <dbReference type="Proteomes" id="UP000199518"/>
    </source>
</evidence>
<dbReference type="STRING" id="1576369.SAMN05421753_106173"/>
<reference evidence="7" key="1">
    <citation type="submission" date="2016-10" db="EMBL/GenBank/DDBJ databases">
        <authorList>
            <person name="Varghese N."/>
            <person name="Submissions S."/>
        </authorList>
    </citation>
    <scope>NUCLEOTIDE SEQUENCE [LARGE SCALE GENOMIC DNA]</scope>
    <source>
        <strain evidence="7">DSM 26348</strain>
    </source>
</reference>
<dbReference type="InterPro" id="IPR055438">
    <property type="entry name" value="AstE_AspA_cat"/>
</dbReference>
<dbReference type="EMBL" id="FOQD01000006">
    <property type="protein sequence ID" value="SFI18258.1"/>
    <property type="molecule type" value="Genomic_DNA"/>
</dbReference>
<dbReference type="AlphaFoldDB" id="A0A1I3G437"/>
<dbReference type="GO" id="GO:0046872">
    <property type="term" value="F:metal ion binding"/>
    <property type="evidence" value="ECO:0007669"/>
    <property type="project" value="UniProtKB-KW"/>
</dbReference>
<dbReference type="OrthoDB" id="9782876at2"/>
<dbReference type="CDD" id="cd06256">
    <property type="entry name" value="M14_ASTE_ASPA-like"/>
    <property type="match status" value="1"/>
</dbReference>
<organism evidence="6 7">
    <name type="scientific">Planctomicrobium piriforme</name>
    <dbReference type="NCBI Taxonomy" id="1576369"/>
    <lineage>
        <taxon>Bacteria</taxon>
        <taxon>Pseudomonadati</taxon>
        <taxon>Planctomycetota</taxon>
        <taxon>Planctomycetia</taxon>
        <taxon>Planctomycetales</taxon>
        <taxon>Planctomycetaceae</taxon>
        <taxon>Planctomicrobium</taxon>
    </lineage>
</organism>
<dbReference type="Pfam" id="PF24827">
    <property type="entry name" value="AstE_AspA_cat"/>
    <property type="match status" value="1"/>
</dbReference>
<dbReference type="Gene3D" id="3.40.630.10">
    <property type="entry name" value="Zn peptidases"/>
    <property type="match status" value="1"/>
</dbReference>